<reference evidence="3" key="1">
    <citation type="submission" date="2016-10" db="EMBL/GenBank/DDBJ databases">
        <authorList>
            <person name="Benchimol M."/>
            <person name="Almeida L.G."/>
            <person name="Vasconcelos A.T."/>
            <person name="Perreira-Neves A."/>
            <person name="Rosa I.A."/>
            <person name="Tasca T."/>
            <person name="Bogo M.R."/>
            <person name="de Souza W."/>
        </authorList>
    </citation>
    <scope>NUCLEOTIDE SEQUENCE [LARGE SCALE GENOMIC DNA]</scope>
    <source>
        <strain evidence="3">K</strain>
    </source>
</reference>
<dbReference type="VEuPathDB" id="TrichDB:TRFO_37897"/>
<evidence type="ECO:0000256" key="1">
    <source>
        <dbReference type="SAM" id="Coils"/>
    </source>
</evidence>
<accession>A0A1J4J9U0</accession>
<dbReference type="AlphaFoldDB" id="A0A1J4J9U0"/>
<keyword evidence="1" id="KW-0175">Coiled coil</keyword>
<feature type="coiled-coil region" evidence="1">
    <location>
        <begin position="409"/>
        <end position="461"/>
    </location>
</feature>
<protein>
    <submittedName>
        <fullName evidence="3">Uncharacterized protein</fullName>
    </submittedName>
</protein>
<feature type="region of interest" description="Disordered" evidence="2">
    <location>
        <begin position="187"/>
        <end position="246"/>
    </location>
</feature>
<keyword evidence="4" id="KW-1185">Reference proteome</keyword>
<name>A0A1J4J9U0_9EUKA</name>
<dbReference type="RefSeq" id="XP_068349095.1">
    <property type="nucleotide sequence ID" value="XM_068511705.1"/>
</dbReference>
<sequence>MWQICRNIRLKLMNNESLASFISQISGKYESIVSPSNKEENLISQAENILKQYGIISQPRQKRKKVPTNPPPQAVDKSSHFPFRNQVTTIVIAPENNQCKKIKTEIDQSENSLSSLIFDDISIPLPDNQQKIHDRIPNHTSTKKKSNKIKVLEEIDTSSLNNLLDEIEADLSKNNICISTNSNKNKIQNKKIEKHHEMKPQKKIPKAKVEGIPKHNQTSKKMNNDKTHSQPKQSNQNFHDNDEPEDDSRFLKQIQQFAFFKEKQFYQKWKRSNQVKQHYFKLSSFIQKQNLIRIWKNWIHAINKKKTNIRVIEYNRLKQIEQIGLEYTFQIFLRKFFLIWEKKLRSKKEVKVQKEIEIKNMNPHLKINLKKHKLKKKPPPPPIVADPKMEEMIRQDRESKLTKVTTVKEKIKKDKIQQIQAEKRNAEEEKKKRLNHMRELKKQKQERLTKLKQEEEKIYKQKIFTEKCQKADEHYLAHLTKRFMTNWSSILDIREKQENLCRKRLLLATKGYYFYKLVDSYGQIEAEKIHRANHFHNQILKQRTFSAFRKVKEDRKAKYPILVKIVGKHLISKYFNEWRIKKIAIKRIKKTKAIDFYDNHLLRRAFKAFPLGIKIIKEEIKRDNLKNKLLQKAHLYLNENIQFDDKDEEKNHTTIFNSTEKIETYHEPIKPLDETLQSLKLDTQNLLKLGDSSTDDDEDSSDEFF</sequence>
<evidence type="ECO:0000313" key="4">
    <source>
        <dbReference type="Proteomes" id="UP000179807"/>
    </source>
</evidence>
<evidence type="ECO:0000313" key="3">
    <source>
        <dbReference type="EMBL" id="OHS95958.1"/>
    </source>
</evidence>
<feature type="compositionally biased region" description="Basic and acidic residues" evidence="2">
    <location>
        <begin position="190"/>
        <end position="200"/>
    </location>
</feature>
<dbReference type="EMBL" id="MLAK01001209">
    <property type="protein sequence ID" value="OHS95958.1"/>
    <property type="molecule type" value="Genomic_DNA"/>
</dbReference>
<gene>
    <name evidence="3" type="ORF">TRFO_37897</name>
</gene>
<organism evidence="3 4">
    <name type="scientific">Tritrichomonas foetus</name>
    <dbReference type="NCBI Taxonomy" id="1144522"/>
    <lineage>
        <taxon>Eukaryota</taxon>
        <taxon>Metamonada</taxon>
        <taxon>Parabasalia</taxon>
        <taxon>Tritrichomonadida</taxon>
        <taxon>Tritrichomonadidae</taxon>
        <taxon>Tritrichomonas</taxon>
    </lineage>
</organism>
<feature type="region of interest" description="Disordered" evidence="2">
    <location>
        <begin position="57"/>
        <end position="79"/>
    </location>
</feature>
<proteinExistence type="predicted"/>
<comment type="caution">
    <text evidence="3">The sequence shown here is derived from an EMBL/GenBank/DDBJ whole genome shotgun (WGS) entry which is preliminary data.</text>
</comment>
<dbReference type="GeneID" id="94846409"/>
<evidence type="ECO:0000256" key="2">
    <source>
        <dbReference type="SAM" id="MobiDB-lite"/>
    </source>
</evidence>
<dbReference type="Proteomes" id="UP000179807">
    <property type="component" value="Unassembled WGS sequence"/>
</dbReference>